<feature type="compositionally biased region" description="Basic and acidic residues" evidence="1">
    <location>
        <begin position="139"/>
        <end position="150"/>
    </location>
</feature>
<feature type="region of interest" description="Disordered" evidence="1">
    <location>
        <begin position="137"/>
        <end position="196"/>
    </location>
</feature>
<proteinExistence type="predicted"/>
<dbReference type="Proteomes" id="UP000657421">
    <property type="component" value="Unassembled WGS sequence"/>
</dbReference>
<accession>A0ABR7NCH0</accession>
<keyword evidence="3" id="KW-1185">Reference proteome</keyword>
<comment type="caution">
    <text evidence="2">The sequence shown here is derived from an EMBL/GenBank/DDBJ whole genome shotgun (WGS) entry which is preliminary data.</text>
</comment>
<protein>
    <submittedName>
        <fullName evidence="2">Uncharacterized protein</fullName>
    </submittedName>
</protein>
<evidence type="ECO:0000256" key="1">
    <source>
        <dbReference type="SAM" id="MobiDB-lite"/>
    </source>
</evidence>
<dbReference type="RefSeq" id="WP_249309224.1">
    <property type="nucleotide sequence ID" value="NZ_JACRSZ010000013.1"/>
</dbReference>
<gene>
    <name evidence="2" type="ORF">H8716_12335</name>
</gene>
<dbReference type="EMBL" id="JACRSZ010000013">
    <property type="protein sequence ID" value="MBC8573865.1"/>
    <property type="molecule type" value="Genomic_DNA"/>
</dbReference>
<reference evidence="2 3" key="1">
    <citation type="submission" date="2020-08" db="EMBL/GenBank/DDBJ databases">
        <title>Genome public.</title>
        <authorList>
            <person name="Liu C."/>
            <person name="Sun Q."/>
        </authorList>
    </citation>
    <scope>NUCLEOTIDE SEQUENCE [LARGE SCALE GENOMIC DNA]</scope>
    <source>
        <strain evidence="2 3">NSJ-46</strain>
    </source>
</reference>
<evidence type="ECO:0000313" key="2">
    <source>
        <dbReference type="EMBL" id="MBC8573865.1"/>
    </source>
</evidence>
<name>A0ABR7NCH0_9FIRM</name>
<sequence length="334" mass="38261">MSEYRHFIAYIYEYQNGDKKKNTGFVKVNIRNGICRIQMKIQTDSGKNGTYSIYGFVHEGNWIYGISVGTAVLKKGLCEGVMTVPEEVFRQKGYTFDRLSGLWVQKTEETGTPQQEYFLTIWDERRVDWKQFVTELPEEDKQAGESKMQLEGEADSAVNSAEQPAGNMDFPGNVTESMEAAAGSKRNEGIQSTDAADVEQKVAVQEVAAQEVGTVGETADSQTRLDSRWAQFRYHYPHTEPFEDGEIFECLQIAPKDIAFLGNYERMFCSSPFVQQKYMKYHHLLLGKHQDGRYILAVPGLNRNVQDRNLAAMYGFPEFKKTEEENGYWYHFLN</sequence>
<organism evidence="2 3">
    <name type="scientific">Jingyaoa shaoxingensis</name>
    <dbReference type="NCBI Taxonomy" id="2763671"/>
    <lineage>
        <taxon>Bacteria</taxon>
        <taxon>Bacillati</taxon>
        <taxon>Bacillota</taxon>
        <taxon>Clostridia</taxon>
        <taxon>Lachnospirales</taxon>
        <taxon>Lachnospiraceae</taxon>
        <taxon>Jingyaoa</taxon>
    </lineage>
</organism>
<evidence type="ECO:0000313" key="3">
    <source>
        <dbReference type="Proteomes" id="UP000657421"/>
    </source>
</evidence>